<reference evidence="2 3" key="1">
    <citation type="submission" date="2019-05" db="EMBL/GenBank/DDBJ databases">
        <title>Another draft genome of Portunus trituberculatus and its Hox gene families provides insights of decapod evolution.</title>
        <authorList>
            <person name="Jeong J.-H."/>
            <person name="Song I."/>
            <person name="Kim S."/>
            <person name="Choi T."/>
            <person name="Kim D."/>
            <person name="Ryu S."/>
            <person name="Kim W."/>
        </authorList>
    </citation>
    <scope>NUCLEOTIDE SEQUENCE [LARGE SCALE GENOMIC DNA]</scope>
    <source>
        <tissue evidence="2">Muscle</tissue>
    </source>
</reference>
<feature type="region of interest" description="Disordered" evidence="1">
    <location>
        <begin position="1"/>
        <end position="54"/>
    </location>
</feature>
<evidence type="ECO:0000256" key="1">
    <source>
        <dbReference type="SAM" id="MobiDB-lite"/>
    </source>
</evidence>
<sequence>MTCGSQVVRGRGKGASISGEGRALLQDSNSHSVTGRNASHSNHRPPPPGPHHTQCSIAPPTSVLIPSAFGVGRPLRPIKHFLLQCPHFHSHHTALCSRLSILAITTLELPTLLAASGVHSSWQPAVLHLICAFLRKTGQLPCL</sequence>
<evidence type="ECO:0000313" key="2">
    <source>
        <dbReference type="EMBL" id="MPC22120.1"/>
    </source>
</evidence>
<accession>A0A5B7DKV1</accession>
<organism evidence="2 3">
    <name type="scientific">Portunus trituberculatus</name>
    <name type="common">Swimming crab</name>
    <name type="synonym">Neptunus trituberculatus</name>
    <dbReference type="NCBI Taxonomy" id="210409"/>
    <lineage>
        <taxon>Eukaryota</taxon>
        <taxon>Metazoa</taxon>
        <taxon>Ecdysozoa</taxon>
        <taxon>Arthropoda</taxon>
        <taxon>Crustacea</taxon>
        <taxon>Multicrustacea</taxon>
        <taxon>Malacostraca</taxon>
        <taxon>Eumalacostraca</taxon>
        <taxon>Eucarida</taxon>
        <taxon>Decapoda</taxon>
        <taxon>Pleocyemata</taxon>
        <taxon>Brachyura</taxon>
        <taxon>Eubrachyura</taxon>
        <taxon>Portunoidea</taxon>
        <taxon>Portunidae</taxon>
        <taxon>Portuninae</taxon>
        <taxon>Portunus</taxon>
    </lineage>
</organism>
<comment type="caution">
    <text evidence="2">The sequence shown here is derived from an EMBL/GenBank/DDBJ whole genome shotgun (WGS) entry which is preliminary data.</text>
</comment>
<dbReference type="Proteomes" id="UP000324222">
    <property type="component" value="Unassembled WGS sequence"/>
</dbReference>
<name>A0A5B7DKV1_PORTR</name>
<feature type="compositionally biased region" description="Polar residues" evidence="1">
    <location>
        <begin position="26"/>
        <end position="40"/>
    </location>
</feature>
<dbReference type="EMBL" id="VSRR010001053">
    <property type="protein sequence ID" value="MPC22120.1"/>
    <property type="molecule type" value="Genomic_DNA"/>
</dbReference>
<dbReference type="AlphaFoldDB" id="A0A5B7DKV1"/>
<keyword evidence="3" id="KW-1185">Reference proteome</keyword>
<evidence type="ECO:0000313" key="3">
    <source>
        <dbReference type="Proteomes" id="UP000324222"/>
    </source>
</evidence>
<protein>
    <submittedName>
        <fullName evidence="2">Uncharacterized protein</fullName>
    </submittedName>
</protein>
<gene>
    <name evidence="2" type="ORF">E2C01_015127</name>
</gene>
<proteinExistence type="predicted"/>